<feature type="domain" description="4Fe-4S ferredoxin-type" evidence="5">
    <location>
        <begin position="435"/>
        <end position="466"/>
    </location>
</feature>
<dbReference type="PROSITE" id="PS00198">
    <property type="entry name" value="4FE4S_FER_1"/>
    <property type="match status" value="1"/>
</dbReference>
<dbReference type="PROSITE" id="PS51379">
    <property type="entry name" value="4FE4S_FER_2"/>
    <property type="match status" value="1"/>
</dbReference>
<gene>
    <name evidence="6" type="ORF">SAMN04488082_11967</name>
</gene>
<keyword evidence="4" id="KW-1133">Transmembrane helix</keyword>
<dbReference type="InterPro" id="IPR036197">
    <property type="entry name" value="NarG-like_sf"/>
</dbReference>
<dbReference type="InterPro" id="IPR051460">
    <property type="entry name" value="HdrC_iron-sulfur_subunit"/>
</dbReference>
<dbReference type="InterPro" id="IPR017896">
    <property type="entry name" value="4Fe4S_Fe-S-bd"/>
</dbReference>
<dbReference type="EMBL" id="FORX01000019">
    <property type="protein sequence ID" value="SFK29307.1"/>
    <property type="molecule type" value="Genomic_DNA"/>
</dbReference>
<keyword evidence="7" id="KW-1185">Reference proteome</keyword>
<evidence type="ECO:0000256" key="4">
    <source>
        <dbReference type="SAM" id="Phobius"/>
    </source>
</evidence>
<evidence type="ECO:0000256" key="1">
    <source>
        <dbReference type="ARBA" id="ARBA00022723"/>
    </source>
</evidence>
<dbReference type="GO" id="GO:0046872">
    <property type="term" value="F:metal ion binding"/>
    <property type="evidence" value="ECO:0007669"/>
    <property type="project" value="UniProtKB-KW"/>
</dbReference>
<name>A0A1I3YBG1_9BACT</name>
<proteinExistence type="predicted"/>
<keyword evidence="2" id="KW-0408">Iron</keyword>
<evidence type="ECO:0000256" key="2">
    <source>
        <dbReference type="ARBA" id="ARBA00023004"/>
    </source>
</evidence>
<feature type="transmembrane region" description="Helical" evidence="4">
    <location>
        <begin position="111"/>
        <end position="130"/>
    </location>
</feature>
<dbReference type="AlphaFoldDB" id="A0A1I3YBG1"/>
<feature type="transmembrane region" description="Helical" evidence="4">
    <location>
        <begin position="142"/>
        <end position="161"/>
    </location>
</feature>
<accession>A0A1I3YBG1</accession>
<sequence length="535" mass="58648">MDFFSIGLVLACASAALGALWRMRGWFKRGVAMGRPEQDRPRPGILGMLGMLGGGLADLVLLRRTMRSPLRWTGHTLLILGFVPLIVLHAMDGVVTRPFFAGYEPTLDPWQFLRNLFGLLSVLGLTLLFLNRCMTLKKISKLQDWTLIAVVFGILISGFFLESFKIMSAGDFKRMVDDYFVEAEPEELISLKAYWARENGVRFRQFLPTAPELLELGAELHEDRCAGCHSPTSSAFVSRSMTSLVPASLHIADQGRDLFWYVHVGLAFLGLALLPWGKFFHPVATGINLLTRGGSRSADTPTHTLARGLGLDACTRCGQCSLHCSVAPAHRVLGNPDILPMDKLADLRCHLDDRLSPGRSAALVEGSHICTECLRCTQVCSAGIDLQDLWMASKKSLTEAGRAGVDGEIRKRTAGEWARELASRDLGRVGGTGAGLADRAESFWGCVQCTTCTGVCPVVAVSEDPSRDLDLAPQQIMNLLRMGLKAQTLGARMVWSCTTCYKCQEHCPQGVPVADILYELRQLGAEILRKKEGRS</sequence>
<dbReference type="Proteomes" id="UP000198635">
    <property type="component" value="Unassembled WGS sequence"/>
</dbReference>
<dbReference type="Pfam" id="PF13183">
    <property type="entry name" value="Fer4_8"/>
    <property type="match status" value="2"/>
</dbReference>
<dbReference type="Gene3D" id="1.20.950.20">
    <property type="entry name" value="Transmembrane di-heme cytochromes, Chain C"/>
    <property type="match status" value="2"/>
</dbReference>
<dbReference type="InterPro" id="IPR017900">
    <property type="entry name" value="4Fe4S_Fe_S_CS"/>
</dbReference>
<dbReference type="RefSeq" id="WP_092377899.1">
    <property type="nucleotide sequence ID" value="NZ_FORX01000019.1"/>
</dbReference>
<keyword evidence="4" id="KW-0812">Transmembrane</keyword>
<protein>
    <submittedName>
        <fullName evidence="6">4Fe-4S dicluster domain-containing protein</fullName>
    </submittedName>
</protein>
<feature type="transmembrane region" description="Helical" evidence="4">
    <location>
        <begin position="258"/>
        <end position="276"/>
    </location>
</feature>
<evidence type="ECO:0000259" key="5">
    <source>
        <dbReference type="PROSITE" id="PS51379"/>
    </source>
</evidence>
<dbReference type="PANTHER" id="PTHR43255:SF2">
    <property type="entry name" value="HETERODISULFIDE REDUCTASE RELATED PROTEIN"/>
    <property type="match status" value="1"/>
</dbReference>
<dbReference type="OrthoDB" id="5410318at2"/>
<keyword evidence="3" id="KW-0411">Iron-sulfur</keyword>
<dbReference type="SUPFAM" id="SSF103501">
    <property type="entry name" value="Respiratory nitrate reductase 1 gamma chain"/>
    <property type="match status" value="2"/>
</dbReference>
<dbReference type="InterPro" id="IPR009051">
    <property type="entry name" value="Helical_ferredxn"/>
</dbReference>
<feature type="transmembrane region" description="Helical" evidence="4">
    <location>
        <begin position="42"/>
        <end position="62"/>
    </location>
</feature>
<evidence type="ECO:0000313" key="6">
    <source>
        <dbReference type="EMBL" id="SFK29307.1"/>
    </source>
</evidence>
<dbReference type="GO" id="GO:0005886">
    <property type="term" value="C:plasma membrane"/>
    <property type="evidence" value="ECO:0007669"/>
    <property type="project" value="TreeGrafter"/>
</dbReference>
<organism evidence="6 7">
    <name type="scientific">Desulfomicrobium apsheronum</name>
    <dbReference type="NCBI Taxonomy" id="52560"/>
    <lineage>
        <taxon>Bacteria</taxon>
        <taxon>Pseudomonadati</taxon>
        <taxon>Thermodesulfobacteriota</taxon>
        <taxon>Desulfovibrionia</taxon>
        <taxon>Desulfovibrionales</taxon>
        <taxon>Desulfomicrobiaceae</taxon>
        <taxon>Desulfomicrobium</taxon>
    </lineage>
</organism>
<dbReference type="SUPFAM" id="SSF46548">
    <property type="entry name" value="alpha-helical ferredoxin"/>
    <property type="match status" value="2"/>
</dbReference>
<dbReference type="STRING" id="52560.SAMN04488082_11967"/>
<evidence type="ECO:0000313" key="7">
    <source>
        <dbReference type="Proteomes" id="UP000198635"/>
    </source>
</evidence>
<evidence type="ECO:0000256" key="3">
    <source>
        <dbReference type="ARBA" id="ARBA00023014"/>
    </source>
</evidence>
<feature type="transmembrane region" description="Helical" evidence="4">
    <location>
        <begin position="74"/>
        <end position="91"/>
    </location>
</feature>
<keyword evidence="4" id="KW-0472">Membrane</keyword>
<dbReference type="GO" id="GO:0051536">
    <property type="term" value="F:iron-sulfur cluster binding"/>
    <property type="evidence" value="ECO:0007669"/>
    <property type="project" value="UniProtKB-KW"/>
</dbReference>
<reference evidence="7" key="1">
    <citation type="submission" date="2016-10" db="EMBL/GenBank/DDBJ databases">
        <authorList>
            <person name="Varghese N."/>
            <person name="Submissions S."/>
        </authorList>
    </citation>
    <scope>NUCLEOTIDE SEQUENCE [LARGE SCALE GENOMIC DNA]</scope>
    <source>
        <strain evidence="7">DSM 5918</strain>
    </source>
</reference>
<dbReference type="PANTHER" id="PTHR43255">
    <property type="entry name" value="IRON-SULFUR-BINDING OXIDOREDUCTASE FADF-RELATED-RELATED"/>
    <property type="match status" value="1"/>
</dbReference>
<keyword evidence="1" id="KW-0479">Metal-binding</keyword>
<dbReference type="Gene3D" id="1.10.1060.10">
    <property type="entry name" value="Alpha-helical ferredoxin"/>
    <property type="match status" value="2"/>
</dbReference>